<dbReference type="NCBIfam" id="NF007866">
    <property type="entry name" value="PRK10577.1-2"/>
    <property type="match status" value="1"/>
</dbReference>
<keyword evidence="7 8" id="KW-0472">Membrane</keyword>
<dbReference type="Pfam" id="PF01032">
    <property type="entry name" value="FecCD"/>
    <property type="match status" value="2"/>
</dbReference>
<evidence type="ECO:0000256" key="5">
    <source>
        <dbReference type="ARBA" id="ARBA00022692"/>
    </source>
</evidence>
<feature type="transmembrane region" description="Helical" evidence="8">
    <location>
        <begin position="587"/>
        <end position="610"/>
    </location>
</feature>
<evidence type="ECO:0000313" key="11">
    <source>
        <dbReference type="Proteomes" id="UP000269351"/>
    </source>
</evidence>
<evidence type="ECO:0000256" key="8">
    <source>
        <dbReference type="SAM" id="Phobius"/>
    </source>
</evidence>
<comment type="similarity">
    <text evidence="2">Belongs to the binding-protein-dependent transport system permease family. FecCD subfamily.</text>
</comment>
<feature type="transmembrane region" description="Helical" evidence="8">
    <location>
        <begin position="496"/>
        <end position="515"/>
    </location>
</feature>
<feature type="transmembrane region" description="Helical" evidence="8">
    <location>
        <begin position="622"/>
        <end position="643"/>
    </location>
</feature>
<evidence type="ECO:0000256" key="7">
    <source>
        <dbReference type="ARBA" id="ARBA00023136"/>
    </source>
</evidence>
<evidence type="ECO:0000256" key="6">
    <source>
        <dbReference type="ARBA" id="ARBA00022989"/>
    </source>
</evidence>
<feature type="transmembrane region" description="Helical" evidence="8">
    <location>
        <begin position="405"/>
        <end position="427"/>
    </location>
</feature>
<dbReference type="GO" id="GO:0022857">
    <property type="term" value="F:transmembrane transporter activity"/>
    <property type="evidence" value="ECO:0007669"/>
    <property type="project" value="InterPro"/>
</dbReference>
<feature type="transmembrane region" description="Helical" evidence="8">
    <location>
        <begin position="159"/>
        <end position="183"/>
    </location>
</feature>
<dbReference type="SUPFAM" id="SSF81345">
    <property type="entry name" value="ABC transporter involved in vitamin B12 uptake, BtuC"/>
    <property type="match status" value="2"/>
</dbReference>
<evidence type="ECO:0000313" key="9">
    <source>
        <dbReference type="EMBL" id="MBN3104601.1"/>
    </source>
</evidence>
<dbReference type="Proteomes" id="UP000762586">
    <property type="component" value="Unassembled WGS sequence"/>
</dbReference>
<evidence type="ECO:0000256" key="1">
    <source>
        <dbReference type="ARBA" id="ARBA00004651"/>
    </source>
</evidence>
<dbReference type="CDD" id="cd06550">
    <property type="entry name" value="TM_ABC_iron-siderophores_like"/>
    <property type="match status" value="2"/>
</dbReference>
<dbReference type="PANTHER" id="PTHR30472">
    <property type="entry name" value="FERRIC ENTEROBACTIN TRANSPORT SYSTEM PERMEASE PROTEIN"/>
    <property type="match status" value="1"/>
</dbReference>
<feature type="transmembrane region" description="Helical" evidence="8">
    <location>
        <begin position="21"/>
        <end position="42"/>
    </location>
</feature>
<dbReference type="EMBL" id="JACGET010000002">
    <property type="protein sequence ID" value="MBN3104601.1"/>
    <property type="molecule type" value="Genomic_DNA"/>
</dbReference>
<keyword evidence="12" id="KW-1185">Reference proteome</keyword>
<feature type="transmembrane region" description="Helical" evidence="8">
    <location>
        <begin position="105"/>
        <end position="124"/>
    </location>
</feature>
<evidence type="ECO:0000256" key="4">
    <source>
        <dbReference type="ARBA" id="ARBA00022475"/>
    </source>
</evidence>
<evidence type="ECO:0000256" key="2">
    <source>
        <dbReference type="ARBA" id="ARBA00007935"/>
    </source>
</evidence>
<keyword evidence="4" id="KW-1003">Cell membrane</keyword>
<feature type="transmembrane region" description="Helical" evidence="8">
    <location>
        <begin position="649"/>
        <end position="671"/>
    </location>
</feature>
<dbReference type="PANTHER" id="PTHR30472:SF37">
    <property type="entry name" value="FE(3+) DICITRATE TRANSPORT SYSTEM PERMEASE PROTEIN FECD-RELATED"/>
    <property type="match status" value="1"/>
</dbReference>
<feature type="transmembrane region" description="Helical" evidence="8">
    <location>
        <begin position="439"/>
        <end position="458"/>
    </location>
</feature>
<feature type="transmembrane region" description="Helical" evidence="8">
    <location>
        <begin position="292"/>
        <end position="314"/>
    </location>
</feature>
<feature type="transmembrane region" description="Helical" evidence="8">
    <location>
        <begin position="540"/>
        <end position="556"/>
    </location>
</feature>
<organism evidence="10 11">
    <name type="scientific">Pectobacterium brasiliense</name>
    <dbReference type="NCBI Taxonomy" id="180957"/>
    <lineage>
        <taxon>Bacteria</taxon>
        <taxon>Pseudomonadati</taxon>
        <taxon>Pseudomonadota</taxon>
        <taxon>Gammaproteobacteria</taxon>
        <taxon>Enterobacterales</taxon>
        <taxon>Pectobacteriaceae</taxon>
        <taxon>Pectobacterium</taxon>
    </lineage>
</organism>
<dbReference type="NCBIfam" id="NF007868">
    <property type="entry name" value="PRK10577.1-5"/>
    <property type="match status" value="1"/>
</dbReference>
<feature type="transmembrane region" description="Helical" evidence="8">
    <location>
        <begin position="320"/>
        <end position="341"/>
    </location>
</feature>
<protein>
    <submittedName>
        <fullName evidence="10">Fe(3+)-hydroxamate ABC transporter permease FhuB</fullName>
    </submittedName>
</protein>
<comment type="subcellular location">
    <subcellularLocation>
        <location evidence="1">Cell membrane</location>
        <topology evidence="1">Multi-pass membrane protein</topology>
    </subcellularLocation>
</comment>
<reference evidence="9 12" key="1">
    <citation type="submission" date="2020-07" db="EMBL/GenBank/DDBJ databases">
        <title>A pangenomic view of the genus Pectobacterium provides insights into genome organization, phylogeny, and virulence.</title>
        <authorList>
            <person name="Jonkheer E."/>
            <person name="Brankovics B."/>
            <person name="Houwers I."/>
            <person name="Van Der Wolf J."/>
            <person name="Bonants P."/>
            <person name="Vreeburg R."/>
            <person name="Bollema R."/>
            <person name="De Haan J."/>
            <person name="Berke L."/>
            <person name="De Ridder D."/>
            <person name="Smit S."/>
            <person name="Van Der Lee T.A.J."/>
        </authorList>
    </citation>
    <scope>NUCLEOTIDE SEQUENCE [LARGE SCALE GENOMIC DNA]</scope>
    <source>
        <strain evidence="9 12">NAK:384</strain>
    </source>
</reference>
<feature type="transmembrane region" description="Helical" evidence="8">
    <location>
        <begin position="262"/>
        <end position="280"/>
    </location>
</feature>
<dbReference type="GO" id="GO:0005886">
    <property type="term" value="C:plasma membrane"/>
    <property type="evidence" value="ECO:0007669"/>
    <property type="project" value="UniProtKB-SubCell"/>
</dbReference>
<accession>A0A433NE31</accession>
<proteinExistence type="inferred from homology"/>
<keyword evidence="6 8" id="KW-1133">Transmembrane helix</keyword>
<gene>
    <name evidence="10" type="primary">fhuB</name>
    <name evidence="10" type="ORF">F126LOC_005375</name>
    <name evidence="9" type="ORF">H4F48_00720</name>
</gene>
<reference evidence="10 11" key="2">
    <citation type="submission" date="2020-11" db="EMBL/GenBank/DDBJ databases">
        <title>Complete genome sequence of Pectobacterium brasiliense strain F126.</title>
        <authorList>
            <person name="Miroshnikov K."/>
            <person name="Vo T.N.H."/>
            <person name="Khodykina M.V."/>
            <person name="Kabanova A.P."/>
            <person name="Shneider M."/>
            <person name="Korzhenkov A."/>
            <person name="Toschakov S.V."/>
            <person name="Miroshnikov K.A."/>
            <person name="Ignatov A.N."/>
            <person name="Mikhailova Y.V."/>
            <person name="Shelenkov A."/>
            <person name="Yanushevich Y.G."/>
            <person name="Evseev P.V."/>
        </authorList>
    </citation>
    <scope>NUCLEOTIDE SEQUENCE [LARGE SCALE GENOMIC DNA]</scope>
    <source>
        <strain evidence="10 11">F126</strain>
    </source>
</reference>
<dbReference type="RefSeq" id="WP_119872177.1">
    <property type="nucleotide sequence ID" value="NZ_BSWF01000003.1"/>
</dbReference>
<dbReference type="InterPro" id="IPR000522">
    <property type="entry name" value="ABC_transptr_permease_BtuC"/>
</dbReference>
<feature type="transmembrane region" description="Helical" evidence="8">
    <location>
        <begin position="72"/>
        <end position="93"/>
    </location>
</feature>
<feature type="transmembrane region" description="Helical" evidence="8">
    <location>
        <begin position="130"/>
        <end position="152"/>
    </location>
</feature>
<evidence type="ECO:0000313" key="10">
    <source>
        <dbReference type="EMBL" id="QPK25226.1"/>
    </source>
</evidence>
<evidence type="ECO:0000313" key="12">
    <source>
        <dbReference type="Proteomes" id="UP000762586"/>
    </source>
</evidence>
<name>A0A433NE31_9GAMM</name>
<dbReference type="Gene3D" id="1.10.3470.10">
    <property type="entry name" value="ABC transporter involved in vitamin B12 uptake, BtuC"/>
    <property type="match status" value="2"/>
</dbReference>
<feature type="transmembrane region" description="Helical" evidence="8">
    <location>
        <begin position="464"/>
        <end position="484"/>
    </location>
</feature>
<keyword evidence="3" id="KW-0813">Transport</keyword>
<dbReference type="GO" id="GO:0033214">
    <property type="term" value="P:siderophore-iron import into cell"/>
    <property type="evidence" value="ECO:0007669"/>
    <property type="project" value="TreeGrafter"/>
</dbReference>
<dbReference type="InterPro" id="IPR037294">
    <property type="entry name" value="ABC_BtuC-like"/>
</dbReference>
<dbReference type="EMBL" id="CP065031">
    <property type="protein sequence ID" value="QPK25226.1"/>
    <property type="molecule type" value="Genomic_DNA"/>
</dbReference>
<feature type="transmembrane region" description="Helical" evidence="8">
    <location>
        <begin position="362"/>
        <end position="385"/>
    </location>
</feature>
<evidence type="ECO:0000256" key="3">
    <source>
        <dbReference type="ARBA" id="ARBA00022448"/>
    </source>
</evidence>
<sequence length="676" mass="71565">MPNPLSASASHAHKHVAHPRVLPVVLIGFLLIVILGMGSYNLQQQLPVSQWLEGLTQPALNNMPQLLFHYSLLPRMVLALLIGAGLGLCGVLFQQVLRNPLAEPSTLGIATGAQLGITVVTLWALPGGAWLQQVAAMAGALVVGALVFGVAWGKRLSPVTLILAGLVLSFYCSAVNQLLVLFHHEQLQGLFLWSSGVLNQQDWSNVQFVLPRLLVCFCLALLLIRPLTLLGLDDGVARNLGLGLSLARLSALGLGIFLCAQLVNAAGIIGFIGLFAPLLAKMLGARRLLHRLLLAPLLGALLLGVTDQGVIWLSRVWLDVPTGAATALIGAPLLLWLLPRLRNSGQPAMVDSSSTPTAERRLWGTWLVLGVMLLGMVVITALMLGKDADGWQWGGGDVLTQLLSWRWPRVLAALTAGVMLAVAGTLIQKLTGNPMGSPEVLGISSGASFGVIILLFFIPGNAFVWLLPAGSAGAALTLLVMVMIAGRGGFSTQRMLLAGIALSMAFTTVIALLLASGDPRMGTVLTWLSGSTYAVEPTDAIRTAVIAVLLLLIVPLCQRWLRILPLGTTTARALGVAVTPVRLLVLLLASVLTAMATLMVGPMSFVGLMAPHMARMLGFSRVLPQIACSALIGGALMVIADWFGRMILFPAQIPAGLLATFIGAPYFVYLLRKQVK</sequence>
<dbReference type="AlphaFoldDB" id="A0A433NE31"/>
<keyword evidence="5 8" id="KW-0812">Transmembrane</keyword>
<dbReference type="Proteomes" id="UP000269351">
    <property type="component" value="Chromosome"/>
</dbReference>